<dbReference type="RefSeq" id="WP_203852966.1">
    <property type="nucleotide sequence ID" value="NZ_BAAAVW010000032.1"/>
</dbReference>
<reference evidence="2" key="1">
    <citation type="submission" date="2021-01" db="EMBL/GenBank/DDBJ databases">
        <title>Whole genome shotgun sequence of Dactylosporangium siamense NBRC 106093.</title>
        <authorList>
            <person name="Komaki H."/>
            <person name="Tamura T."/>
        </authorList>
    </citation>
    <scope>NUCLEOTIDE SEQUENCE</scope>
    <source>
        <strain evidence="2">NBRC 106093</strain>
    </source>
</reference>
<dbReference type="Gene3D" id="3.10.180.10">
    <property type="entry name" value="2,3-Dihydroxybiphenyl 1,2-Dioxygenase, domain 1"/>
    <property type="match status" value="1"/>
</dbReference>
<name>A0A919PW47_9ACTN</name>
<dbReference type="Proteomes" id="UP000660611">
    <property type="component" value="Unassembled WGS sequence"/>
</dbReference>
<dbReference type="PROSITE" id="PS51819">
    <property type="entry name" value="VOC"/>
    <property type="match status" value="1"/>
</dbReference>
<comment type="caution">
    <text evidence="2">The sequence shown here is derived from an EMBL/GenBank/DDBJ whole genome shotgun (WGS) entry which is preliminary data.</text>
</comment>
<proteinExistence type="predicted"/>
<dbReference type="InterPro" id="IPR029068">
    <property type="entry name" value="Glyas_Bleomycin-R_OHBP_Dase"/>
</dbReference>
<evidence type="ECO:0000313" key="3">
    <source>
        <dbReference type="Proteomes" id="UP000660611"/>
    </source>
</evidence>
<protein>
    <submittedName>
        <fullName evidence="2">Glyoxalase</fullName>
    </submittedName>
</protein>
<evidence type="ECO:0000313" key="2">
    <source>
        <dbReference type="EMBL" id="GIG51352.1"/>
    </source>
</evidence>
<feature type="domain" description="VOC" evidence="1">
    <location>
        <begin position="2"/>
        <end position="120"/>
    </location>
</feature>
<dbReference type="EMBL" id="BONQ01000154">
    <property type="protein sequence ID" value="GIG51352.1"/>
    <property type="molecule type" value="Genomic_DNA"/>
</dbReference>
<accession>A0A919PW47</accession>
<organism evidence="2 3">
    <name type="scientific">Dactylosporangium siamense</name>
    <dbReference type="NCBI Taxonomy" id="685454"/>
    <lineage>
        <taxon>Bacteria</taxon>
        <taxon>Bacillati</taxon>
        <taxon>Actinomycetota</taxon>
        <taxon>Actinomycetes</taxon>
        <taxon>Micromonosporales</taxon>
        <taxon>Micromonosporaceae</taxon>
        <taxon>Dactylosporangium</taxon>
    </lineage>
</organism>
<dbReference type="InterPro" id="IPR037523">
    <property type="entry name" value="VOC_core"/>
</dbReference>
<sequence>MPIDHVQIVSIPVSDQDRARDFYVNALDWELVSDNDSGDRRWVEVAPKHGQTAFTLVTWFETMPAGSLRGIVLDTDDIEKTFEELSERGIIFDGPIEEGPFSRVTSFSDPDGNTFVLHQLYQPRTRVLSYPPAGS</sequence>
<dbReference type="PANTHER" id="PTHR36437:SF2">
    <property type="entry name" value="GLYOXALASE_BLEOMYCIN RESISTANCE PROTEIN_DIOXYGENASE"/>
    <property type="match status" value="1"/>
</dbReference>
<dbReference type="PANTHER" id="PTHR36437">
    <property type="entry name" value="GLYOXALASE/BLEOMYCIN RESISTANCE PROTEIN/DIOXYGENASE"/>
    <property type="match status" value="1"/>
</dbReference>
<gene>
    <name evidence="2" type="ORF">Dsi01nite_093930</name>
</gene>
<dbReference type="Pfam" id="PF00903">
    <property type="entry name" value="Glyoxalase"/>
    <property type="match status" value="1"/>
</dbReference>
<dbReference type="AlphaFoldDB" id="A0A919PW47"/>
<dbReference type="SUPFAM" id="SSF54593">
    <property type="entry name" value="Glyoxalase/Bleomycin resistance protein/Dihydroxybiphenyl dioxygenase"/>
    <property type="match status" value="1"/>
</dbReference>
<evidence type="ECO:0000259" key="1">
    <source>
        <dbReference type="PROSITE" id="PS51819"/>
    </source>
</evidence>
<dbReference type="InterPro" id="IPR004360">
    <property type="entry name" value="Glyas_Fos-R_dOase_dom"/>
</dbReference>
<keyword evidence="3" id="KW-1185">Reference proteome</keyword>